<feature type="compositionally biased region" description="Low complexity" evidence="1">
    <location>
        <begin position="94"/>
        <end position="105"/>
    </location>
</feature>
<protein>
    <recommendedName>
        <fullName evidence="2">Ig-like domain-containing protein</fullName>
    </recommendedName>
</protein>
<accession>A0A1Y3ART0</accession>
<organism evidence="3 4">
    <name type="scientific">Euroglyphus maynei</name>
    <name type="common">Mayne's house dust mite</name>
    <dbReference type="NCBI Taxonomy" id="6958"/>
    <lineage>
        <taxon>Eukaryota</taxon>
        <taxon>Metazoa</taxon>
        <taxon>Ecdysozoa</taxon>
        <taxon>Arthropoda</taxon>
        <taxon>Chelicerata</taxon>
        <taxon>Arachnida</taxon>
        <taxon>Acari</taxon>
        <taxon>Acariformes</taxon>
        <taxon>Sarcoptiformes</taxon>
        <taxon>Astigmata</taxon>
        <taxon>Psoroptidia</taxon>
        <taxon>Analgoidea</taxon>
        <taxon>Pyroglyphidae</taxon>
        <taxon>Pyroglyphinae</taxon>
        <taxon>Euroglyphus</taxon>
    </lineage>
</organism>
<evidence type="ECO:0000259" key="2">
    <source>
        <dbReference type="PROSITE" id="PS50835"/>
    </source>
</evidence>
<dbReference type="AlphaFoldDB" id="A0A1Y3ART0"/>
<feature type="domain" description="Ig-like" evidence="2">
    <location>
        <begin position="2"/>
        <end position="141"/>
    </location>
</feature>
<dbReference type="Gene3D" id="2.60.40.10">
    <property type="entry name" value="Immunoglobulins"/>
    <property type="match status" value="1"/>
</dbReference>
<dbReference type="EMBL" id="MUJZ01068276">
    <property type="protein sequence ID" value="OTF69895.1"/>
    <property type="molecule type" value="Genomic_DNA"/>
</dbReference>
<dbReference type="Proteomes" id="UP000194236">
    <property type="component" value="Unassembled WGS sequence"/>
</dbReference>
<comment type="caution">
    <text evidence="3">The sequence shown here is derived from an EMBL/GenBank/DDBJ whole genome shotgun (WGS) entry which is preliminary data.</text>
</comment>
<feature type="region of interest" description="Disordered" evidence="1">
    <location>
        <begin position="79"/>
        <end position="108"/>
    </location>
</feature>
<feature type="compositionally biased region" description="Polar residues" evidence="1">
    <location>
        <begin position="79"/>
        <end position="90"/>
    </location>
</feature>
<gene>
    <name evidence="3" type="ORF">BLA29_010344</name>
</gene>
<evidence type="ECO:0000313" key="3">
    <source>
        <dbReference type="EMBL" id="OTF69895.1"/>
    </source>
</evidence>
<keyword evidence="4" id="KW-1185">Reference proteome</keyword>
<dbReference type="SUPFAM" id="SSF48726">
    <property type="entry name" value="Immunoglobulin"/>
    <property type="match status" value="1"/>
</dbReference>
<feature type="non-terminal residue" evidence="3">
    <location>
        <position position="1"/>
    </location>
</feature>
<dbReference type="InterPro" id="IPR007110">
    <property type="entry name" value="Ig-like_dom"/>
</dbReference>
<evidence type="ECO:0000256" key="1">
    <source>
        <dbReference type="SAM" id="MobiDB-lite"/>
    </source>
</evidence>
<dbReference type="InterPro" id="IPR013783">
    <property type="entry name" value="Ig-like_fold"/>
</dbReference>
<evidence type="ECO:0000313" key="4">
    <source>
        <dbReference type="Proteomes" id="UP000194236"/>
    </source>
</evidence>
<dbReference type="InterPro" id="IPR036179">
    <property type="entry name" value="Ig-like_dom_sf"/>
</dbReference>
<dbReference type="OrthoDB" id="6106100at2759"/>
<dbReference type="PROSITE" id="PS50835">
    <property type="entry name" value="IG_LIKE"/>
    <property type="match status" value="1"/>
</dbReference>
<name>A0A1Y3ART0_EURMA</name>
<proteinExistence type="predicted"/>
<reference evidence="3 4" key="1">
    <citation type="submission" date="2017-03" db="EMBL/GenBank/DDBJ databases">
        <title>Genome Survey of Euroglyphus maynei.</title>
        <authorList>
            <person name="Arlian L.G."/>
            <person name="Morgan M.S."/>
            <person name="Rider S.D."/>
        </authorList>
    </citation>
    <scope>NUCLEOTIDE SEQUENCE [LARGE SCALE GENOMIC DNA]</scope>
    <source>
        <strain evidence="3">Arlian Lab</strain>
        <tissue evidence="3">Whole body</tissue>
    </source>
</reference>
<sequence length="145" mass="15864">LPHSVHLSVPGIDLLEGEGYPEKPILCSAFGNPTPRYYWTFEPFVPSTGFYSHDEKHSHNQTIVAIGPQLTLDKSMAQNRQGKTLENSIDQSEKVSSSSNSGQSSHNQLAGRFHATRTLSGNYTCVASNQHGSSFATLTINVFLI</sequence>